<dbReference type="STRING" id="181874.A0A409X8M4"/>
<accession>A0A409X8M4</accession>
<feature type="non-terminal residue" evidence="1">
    <location>
        <position position="368"/>
    </location>
</feature>
<protein>
    <submittedName>
        <fullName evidence="1">Uncharacterized protein</fullName>
    </submittedName>
</protein>
<reference evidence="1 2" key="1">
    <citation type="journal article" date="2018" name="Evol. Lett.">
        <title>Horizontal gene cluster transfer increased hallucinogenic mushroom diversity.</title>
        <authorList>
            <person name="Reynolds H.T."/>
            <person name="Vijayakumar V."/>
            <person name="Gluck-Thaler E."/>
            <person name="Korotkin H.B."/>
            <person name="Matheny P.B."/>
            <person name="Slot J.C."/>
        </authorList>
    </citation>
    <scope>NUCLEOTIDE SEQUENCE [LARGE SCALE GENOMIC DNA]</scope>
    <source>
        <strain evidence="1 2">2629</strain>
    </source>
</reference>
<evidence type="ECO:0000313" key="2">
    <source>
        <dbReference type="Proteomes" id="UP000284842"/>
    </source>
</evidence>
<evidence type="ECO:0000313" key="1">
    <source>
        <dbReference type="EMBL" id="PPQ87054.1"/>
    </source>
</evidence>
<dbReference type="Proteomes" id="UP000284842">
    <property type="component" value="Unassembled WGS sequence"/>
</dbReference>
<name>A0A409X8M4_9AGAR</name>
<dbReference type="InParanoid" id="A0A409X8M4"/>
<proteinExistence type="predicted"/>
<dbReference type="AlphaFoldDB" id="A0A409X8M4"/>
<organism evidence="1 2">
    <name type="scientific">Panaeolus cyanescens</name>
    <dbReference type="NCBI Taxonomy" id="181874"/>
    <lineage>
        <taxon>Eukaryota</taxon>
        <taxon>Fungi</taxon>
        <taxon>Dikarya</taxon>
        <taxon>Basidiomycota</taxon>
        <taxon>Agaricomycotina</taxon>
        <taxon>Agaricomycetes</taxon>
        <taxon>Agaricomycetidae</taxon>
        <taxon>Agaricales</taxon>
        <taxon>Agaricineae</taxon>
        <taxon>Galeropsidaceae</taxon>
        <taxon>Panaeolus</taxon>
    </lineage>
</organism>
<sequence>MQIHPKRAVEHGYAYTHPDIQITRLEHGRAVAGRTPVITLNEKVQFGDIDVYCSITKDVSTHVFRYSLNETWKDLSVWLLKNESQRNTVNRDTARSDQVKHVKAIGRADVTYSLQLLMSYDVAISCTLKESDPGFDVYILEDMVGLMEMIPMTDHSFANQSDANRSGSLSTLVDESLKENGRILSAFIPLSYTVQSVGVFSIDVAAWLSGRNSPLSGLDLNLPNSLLNVGAVYLKGASERLRMSKCGFCRSDLVKTGVLLLLVLRPTNSACNGQWLSDAHFSDTRPPSSADWHIESVILRPGMSFVQRPNTLYRLYAIQNSIVESRYFYSTYTMVSTAAALAYSLTNSLVVEELPSTSSLLLLKKVVE</sequence>
<comment type="caution">
    <text evidence="1">The sequence shown here is derived from an EMBL/GenBank/DDBJ whole genome shotgun (WGS) entry which is preliminary data.</text>
</comment>
<dbReference type="EMBL" id="NHTK01004375">
    <property type="protein sequence ID" value="PPQ87054.1"/>
    <property type="molecule type" value="Genomic_DNA"/>
</dbReference>
<gene>
    <name evidence="1" type="ORF">CVT24_012988</name>
</gene>
<keyword evidence="2" id="KW-1185">Reference proteome</keyword>